<evidence type="ECO:0000313" key="4">
    <source>
        <dbReference type="Proteomes" id="UP000029922"/>
    </source>
</evidence>
<dbReference type="EMBL" id="JRPD02000029">
    <property type="protein sequence ID" value="TLD98498.1"/>
    <property type="molecule type" value="Genomic_DNA"/>
</dbReference>
<organism evidence="2 5">
    <name type="scientific">Helicobacter muridarum</name>
    <dbReference type="NCBI Taxonomy" id="216"/>
    <lineage>
        <taxon>Bacteria</taxon>
        <taxon>Pseudomonadati</taxon>
        <taxon>Campylobacterota</taxon>
        <taxon>Epsilonproteobacteria</taxon>
        <taxon>Campylobacterales</taxon>
        <taxon>Helicobacteraceae</taxon>
        <taxon>Helicobacter</taxon>
    </lineage>
</organism>
<keyword evidence="1" id="KW-0175">Coiled coil</keyword>
<accession>A0A099U1V9</accession>
<dbReference type="STRING" id="216.LS73_00875"/>
<dbReference type="Proteomes" id="UP000029922">
    <property type="component" value="Unassembled WGS sequence"/>
</dbReference>
<reference evidence="2 5" key="2">
    <citation type="submission" date="2018-06" db="EMBL/GenBank/DDBJ databases">
        <authorList>
            <consortium name="Pathogen Informatics"/>
            <person name="Doyle S."/>
        </authorList>
    </citation>
    <scope>NUCLEOTIDE SEQUENCE [LARGE SCALE GENOMIC DNA]</scope>
    <source>
        <strain evidence="2 5">NCTC12714</strain>
    </source>
</reference>
<dbReference type="Proteomes" id="UP000255139">
    <property type="component" value="Unassembled WGS sequence"/>
</dbReference>
<dbReference type="AlphaFoldDB" id="A0A099U1V9"/>
<evidence type="ECO:0000256" key="1">
    <source>
        <dbReference type="SAM" id="Coils"/>
    </source>
</evidence>
<dbReference type="RefSeq" id="WP_034556768.1">
    <property type="nucleotide sequence ID" value="NZ_FZML01000014.1"/>
</dbReference>
<dbReference type="EMBL" id="UGJE01000002">
    <property type="protein sequence ID" value="STQ85770.1"/>
    <property type="molecule type" value="Genomic_DNA"/>
</dbReference>
<name>A0A099U1V9_9HELI</name>
<reference evidence="3 4" key="1">
    <citation type="journal article" date="2014" name="Genome Announc.">
        <title>Draft genome sequences of eight enterohepatic helicobacter species isolated from both laboratory and wild rodents.</title>
        <authorList>
            <person name="Sheh A."/>
            <person name="Shen Z."/>
            <person name="Fox J.G."/>
        </authorList>
    </citation>
    <scope>NUCLEOTIDE SEQUENCE [LARGE SCALE GENOMIC DNA]</scope>
    <source>
        <strain evidence="3 4">ST1</strain>
    </source>
</reference>
<protein>
    <submittedName>
        <fullName evidence="2">Uncharacterized protein</fullName>
    </submittedName>
</protein>
<sequence>MISPQTTQFVLQGYSDTIKTNPAETIGNTLAQTGQALNQSMNDYTQRQALNEQTKASKIANQYEIDRYSQRLDLADLENESLRGKNYYQNLINQNQEMQNDITRQTKNSQIQATKARNLLTTASDNYIRDQTQLQHKSIQPQSIYVKDSNGKYRRATPAEVKNEDITKYKDAKGKQSYNQYEAIAANNAALNRASITQAAGYGFQNQAQQQNLLIKQQALQNESAKESEQQAKLLKAKIDELHNKGKISELQKLTMPYIKWADENIGQVYEMQNLYYKPHLDMNVRTPYSTQNLNINGNLAISNANIDKFARDIALLKSKQGTEEQIEFAKNRLIQSPNIKKANENLSKLTGGSIELINRGILEQKIEKNRAYEALGLIAKVLPGEYQSEAIAVQKEFSNNALNLKIATKTLSGSLSNQDMQQVKQLLPKMFVENKLAGYIKLLNLTNSQIKAYEEQFYAGGDIEIWETLNPTHYNNYMRLKNNFNFLYKTVYAYLPVDMQ</sequence>
<gene>
    <name evidence="3" type="ORF">LS73_008860</name>
    <name evidence="2" type="ORF">NCTC12714_00558</name>
</gene>
<feature type="coiled-coil region" evidence="1">
    <location>
        <begin position="65"/>
        <end position="108"/>
    </location>
</feature>
<proteinExistence type="predicted"/>
<evidence type="ECO:0000313" key="2">
    <source>
        <dbReference type="EMBL" id="STQ85770.1"/>
    </source>
</evidence>
<evidence type="ECO:0000313" key="3">
    <source>
        <dbReference type="EMBL" id="TLD98498.1"/>
    </source>
</evidence>
<keyword evidence="5" id="KW-1185">Reference proteome</keyword>
<evidence type="ECO:0000313" key="5">
    <source>
        <dbReference type="Proteomes" id="UP000255139"/>
    </source>
</evidence>